<evidence type="ECO:0000256" key="3">
    <source>
        <dbReference type="SAM" id="SignalP"/>
    </source>
</evidence>
<keyword evidence="2" id="KW-0812">Transmembrane</keyword>
<keyword evidence="3" id="KW-0732">Signal</keyword>
<feature type="signal peptide" evidence="3">
    <location>
        <begin position="1"/>
        <end position="25"/>
    </location>
</feature>
<reference evidence="6" key="1">
    <citation type="journal article" date="2023" name="Mol. Phylogenet. Evol.">
        <title>Genome-scale phylogeny and comparative genomics of the fungal order Sordariales.</title>
        <authorList>
            <person name="Hensen N."/>
            <person name="Bonometti L."/>
            <person name="Westerberg I."/>
            <person name="Brannstrom I.O."/>
            <person name="Guillou S."/>
            <person name="Cros-Aarteil S."/>
            <person name="Calhoun S."/>
            <person name="Haridas S."/>
            <person name="Kuo A."/>
            <person name="Mondo S."/>
            <person name="Pangilinan J."/>
            <person name="Riley R."/>
            <person name="LaButti K."/>
            <person name="Andreopoulos B."/>
            <person name="Lipzen A."/>
            <person name="Chen C."/>
            <person name="Yan M."/>
            <person name="Daum C."/>
            <person name="Ng V."/>
            <person name="Clum A."/>
            <person name="Steindorff A."/>
            <person name="Ohm R.A."/>
            <person name="Martin F."/>
            <person name="Silar P."/>
            <person name="Natvig D.O."/>
            <person name="Lalanne C."/>
            <person name="Gautier V."/>
            <person name="Ament-Velasquez S.L."/>
            <person name="Kruys A."/>
            <person name="Hutchinson M.I."/>
            <person name="Powell A.J."/>
            <person name="Barry K."/>
            <person name="Miller A.N."/>
            <person name="Grigoriev I.V."/>
            <person name="Debuchy R."/>
            <person name="Gladieux P."/>
            <person name="Hiltunen Thoren M."/>
            <person name="Johannesson H."/>
        </authorList>
    </citation>
    <scope>NUCLEOTIDE SEQUENCE [LARGE SCALE GENOMIC DNA]</scope>
    <source>
        <strain evidence="6">CBS 340.73</strain>
    </source>
</reference>
<accession>A0AAN6N9T5</accession>
<feature type="region of interest" description="Disordered" evidence="1">
    <location>
        <begin position="326"/>
        <end position="360"/>
    </location>
</feature>
<keyword evidence="2" id="KW-0472">Membrane</keyword>
<feature type="domain" description="WSC" evidence="4">
    <location>
        <begin position="30"/>
        <end position="118"/>
    </location>
</feature>
<organism evidence="5 6">
    <name type="scientific">Diplogelasinospora grovesii</name>
    <dbReference type="NCBI Taxonomy" id="303347"/>
    <lineage>
        <taxon>Eukaryota</taxon>
        <taxon>Fungi</taxon>
        <taxon>Dikarya</taxon>
        <taxon>Ascomycota</taxon>
        <taxon>Pezizomycotina</taxon>
        <taxon>Sordariomycetes</taxon>
        <taxon>Sordariomycetidae</taxon>
        <taxon>Sordariales</taxon>
        <taxon>Diplogelasinosporaceae</taxon>
        <taxon>Diplogelasinospora</taxon>
    </lineage>
</organism>
<keyword evidence="2" id="KW-1133">Transmembrane helix</keyword>
<feature type="chain" id="PRO_5042813406" description="WSC domain-containing protein" evidence="3">
    <location>
        <begin position="26"/>
        <end position="360"/>
    </location>
</feature>
<proteinExistence type="predicted"/>
<evidence type="ECO:0000259" key="4">
    <source>
        <dbReference type="PROSITE" id="PS51212"/>
    </source>
</evidence>
<evidence type="ECO:0000256" key="1">
    <source>
        <dbReference type="SAM" id="MobiDB-lite"/>
    </source>
</evidence>
<dbReference type="SMART" id="SM00321">
    <property type="entry name" value="WSC"/>
    <property type="match status" value="1"/>
</dbReference>
<dbReference type="InterPro" id="IPR002889">
    <property type="entry name" value="WSC_carb-bd"/>
</dbReference>
<feature type="transmembrane region" description="Helical" evidence="2">
    <location>
        <begin position="226"/>
        <end position="249"/>
    </location>
</feature>
<feature type="compositionally biased region" description="Low complexity" evidence="1">
    <location>
        <begin position="262"/>
        <end position="278"/>
    </location>
</feature>
<evidence type="ECO:0000256" key="2">
    <source>
        <dbReference type="SAM" id="Phobius"/>
    </source>
</evidence>
<name>A0AAN6N9T5_9PEZI</name>
<feature type="region of interest" description="Disordered" evidence="1">
    <location>
        <begin position="125"/>
        <end position="194"/>
    </location>
</feature>
<dbReference type="Proteomes" id="UP001303473">
    <property type="component" value="Unassembled WGS sequence"/>
</dbReference>
<gene>
    <name evidence="5" type="ORF">QBC46DRAFT_139767</name>
</gene>
<dbReference type="EMBL" id="MU853804">
    <property type="protein sequence ID" value="KAK3939882.1"/>
    <property type="molecule type" value="Genomic_DNA"/>
</dbReference>
<evidence type="ECO:0000313" key="5">
    <source>
        <dbReference type="EMBL" id="KAK3939882.1"/>
    </source>
</evidence>
<feature type="region of interest" description="Disordered" evidence="1">
    <location>
        <begin position="258"/>
        <end position="296"/>
    </location>
</feature>
<feature type="region of interest" description="Disordered" evidence="1">
    <location>
        <begin position="201"/>
        <end position="220"/>
    </location>
</feature>
<keyword evidence="6" id="KW-1185">Reference proteome</keyword>
<dbReference type="PANTHER" id="PTHR16861">
    <property type="entry name" value="GLYCOPROTEIN 38"/>
    <property type="match status" value="1"/>
</dbReference>
<evidence type="ECO:0000313" key="6">
    <source>
        <dbReference type="Proteomes" id="UP001303473"/>
    </source>
</evidence>
<dbReference type="PROSITE" id="PS51212">
    <property type="entry name" value="WSC"/>
    <property type="match status" value="1"/>
</dbReference>
<protein>
    <recommendedName>
        <fullName evidence="4">WSC domain-containing protein</fullName>
    </recommendedName>
</protein>
<dbReference type="PANTHER" id="PTHR16861:SF9">
    <property type="entry name" value="CELL WALL INTEGRITY AND STRESS RESPONSE COMPONENT 1"/>
    <property type="match status" value="1"/>
</dbReference>
<dbReference type="Pfam" id="PF01822">
    <property type="entry name" value="WSC"/>
    <property type="match status" value="1"/>
</dbReference>
<comment type="caution">
    <text evidence="5">The sequence shown here is derived from an EMBL/GenBank/DDBJ whole genome shotgun (WGS) entry which is preliminary data.</text>
</comment>
<sequence>MATQRNARFWAYIALSTLQICIVIAAQGPSVPMAYCASINTADMSAIQSDYQSDGRCYGNCTDANYALAIVQAKNCWCSNFIPAVGDRKSLDKCEDPCPGYPSDYCGGAGLFGYMQLKNSPSGIAGAGSSAATSTDSPSSTSSTVQNTVTLTPSISPSSASTSSSSLGSTTTSPSDDSTTPTPTPSVQTVTVGGVVKTVTATPTATGTSSAELTSSSRSGGLPTGAAVGIAVGVIGAIAVAGVFLWMWWARRKRRDAEADGRFSSSSLRGSSSGGMMSTPRTNEMSDPRSAMGAGGQGMAEAWDASQSAKRRSHLMPVDPRLEFKGLYQNKSRESVNSLQDNQDYSRRILRPTNPDPTDD</sequence>
<dbReference type="AlphaFoldDB" id="A0AAN6N9T5"/>